<evidence type="ECO:0000313" key="4">
    <source>
        <dbReference type="EMBL" id="OOE39488.1"/>
    </source>
</evidence>
<dbReference type="InterPro" id="IPR001387">
    <property type="entry name" value="Cro/C1-type_HTH"/>
</dbReference>
<accession>A0AB36JWZ9</accession>
<feature type="region of interest" description="Disordered" evidence="1">
    <location>
        <begin position="1"/>
        <end position="20"/>
    </location>
</feature>
<dbReference type="SUPFAM" id="SSF47413">
    <property type="entry name" value="lambda repressor-like DNA-binding domains"/>
    <property type="match status" value="1"/>
</dbReference>
<keyword evidence="5" id="KW-1185">Reference proteome</keyword>
<dbReference type="GO" id="GO:0003677">
    <property type="term" value="F:DNA binding"/>
    <property type="evidence" value="ECO:0007669"/>
    <property type="project" value="InterPro"/>
</dbReference>
<feature type="region of interest" description="Disordered" evidence="1">
    <location>
        <begin position="176"/>
        <end position="255"/>
    </location>
</feature>
<feature type="compositionally biased region" description="Polar residues" evidence="1">
    <location>
        <begin position="197"/>
        <end position="217"/>
    </location>
</feature>
<evidence type="ECO:0000313" key="5">
    <source>
        <dbReference type="Proteomes" id="UP000189021"/>
    </source>
</evidence>
<dbReference type="Proteomes" id="UP000189021">
    <property type="component" value="Unassembled WGS sequence"/>
</dbReference>
<dbReference type="InterPro" id="IPR010982">
    <property type="entry name" value="Lambda_DNA-bd_dom_sf"/>
</dbReference>
<sequence length="332" mass="36228">MNTEQTEEQAQSDTQPAPGEVLKQAREKMGWSVRDVADRLRLRVSVIEDLEQNNPDMDQLATFTRGYLRSYAKLMQIDADQLLGNSNMEASSTATVQKMQSFSRKTRRQKSESRLMWLSWVIIAIAVGITGVWYWQNQQAMTSVPTQLDSQQADELVTTPSEQDSAMVAAEAPAMAEPAMTDSTASQGAELQETDTQDTANEPVSNQENRSGSTEPESASAVEPGQTNEATTQTEPEAQSTAASEDEAPASTVNNRLVMTFSGDCWIDVRDANGERLATGIKSEGEQVTLTGDIPYQLVLGAPSVVKITFNGDNIDLDGFPTGQVARLRLPQ</sequence>
<evidence type="ECO:0000256" key="2">
    <source>
        <dbReference type="SAM" id="Phobius"/>
    </source>
</evidence>
<dbReference type="InterPro" id="IPR025194">
    <property type="entry name" value="RodZ-like_C"/>
</dbReference>
<dbReference type="Gene3D" id="1.10.260.40">
    <property type="entry name" value="lambda repressor-like DNA-binding domains"/>
    <property type="match status" value="1"/>
</dbReference>
<evidence type="ECO:0000256" key="1">
    <source>
        <dbReference type="SAM" id="MobiDB-lite"/>
    </source>
</evidence>
<dbReference type="EMBL" id="MUEK01000008">
    <property type="protein sequence ID" value="OOE39488.1"/>
    <property type="molecule type" value="Genomic_DNA"/>
</dbReference>
<feature type="compositionally biased region" description="Polar residues" evidence="1">
    <location>
        <begin position="225"/>
        <end position="243"/>
    </location>
</feature>
<dbReference type="PANTHER" id="PTHR34475">
    <property type="match status" value="1"/>
</dbReference>
<feature type="compositionally biased region" description="Polar residues" evidence="1">
    <location>
        <begin position="1"/>
        <end position="15"/>
    </location>
</feature>
<dbReference type="Pfam" id="PF13464">
    <property type="entry name" value="RodZ_C"/>
    <property type="match status" value="1"/>
</dbReference>
<keyword evidence="2" id="KW-1133">Transmembrane helix</keyword>
<proteinExistence type="predicted"/>
<feature type="transmembrane region" description="Helical" evidence="2">
    <location>
        <begin position="115"/>
        <end position="135"/>
    </location>
</feature>
<feature type="domain" description="HTH cro/C1-type" evidence="3">
    <location>
        <begin position="22"/>
        <end position="82"/>
    </location>
</feature>
<keyword evidence="2" id="KW-0472">Membrane</keyword>
<dbReference type="PROSITE" id="PS50943">
    <property type="entry name" value="HTH_CROC1"/>
    <property type="match status" value="1"/>
</dbReference>
<gene>
    <name evidence="4" type="ORF">BZG00_09855</name>
</gene>
<reference evidence="4 5" key="1">
    <citation type="journal article" date="2017" name="Genome Announc.">
        <title>Draft Genome Sequences of Salinivibrio proteolyticus, Salinivibrio sharmensis, Salinivibrio siamensis, Salinivibrio costicola subsp. alcaliphilus, Salinivibrio costicola subsp. vallismortis, and 29 New Isolates Belonging to the Genus Salinivibrio.</title>
        <authorList>
            <person name="Lopez-Hermoso C."/>
            <person name="de la Haba R.R."/>
            <person name="Sanchez-Porro C."/>
            <person name="Bayliss S.C."/>
            <person name="Feil E.J."/>
            <person name="Ventosa A."/>
        </authorList>
    </citation>
    <scope>NUCLEOTIDE SEQUENCE [LARGE SCALE GENOMIC DNA]</scope>
    <source>
        <strain evidence="4 5">AL184</strain>
    </source>
</reference>
<protein>
    <recommendedName>
        <fullName evidence="3">HTH cro/C1-type domain-containing protein</fullName>
    </recommendedName>
</protein>
<dbReference type="AlphaFoldDB" id="A0AB36JWZ9"/>
<dbReference type="RefSeq" id="WP_077659372.1">
    <property type="nucleotide sequence ID" value="NZ_CP040021.1"/>
</dbReference>
<dbReference type="PANTHER" id="PTHR34475:SF1">
    <property type="entry name" value="CYTOSKELETON PROTEIN RODZ"/>
    <property type="match status" value="1"/>
</dbReference>
<keyword evidence="2" id="KW-0812">Transmembrane</keyword>
<dbReference type="SMART" id="SM00530">
    <property type="entry name" value="HTH_XRE"/>
    <property type="match status" value="1"/>
</dbReference>
<name>A0AB36JWZ9_9GAMM</name>
<organism evidence="4 5">
    <name type="scientific">Salinivibrio kushneri</name>
    <dbReference type="NCBI Taxonomy" id="1908198"/>
    <lineage>
        <taxon>Bacteria</taxon>
        <taxon>Pseudomonadati</taxon>
        <taxon>Pseudomonadota</taxon>
        <taxon>Gammaproteobacteria</taxon>
        <taxon>Vibrionales</taxon>
        <taxon>Vibrionaceae</taxon>
        <taxon>Salinivibrio</taxon>
    </lineage>
</organism>
<dbReference type="InterPro" id="IPR050400">
    <property type="entry name" value="Bact_Cytoskel_RodZ"/>
</dbReference>
<evidence type="ECO:0000259" key="3">
    <source>
        <dbReference type="PROSITE" id="PS50943"/>
    </source>
</evidence>
<comment type="caution">
    <text evidence="4">The sequence shown here is derived from an EMBL/GenBank/DDBJ whole genome shotgun (WGS) entry which is preliminary data.</text>
</comment>
<dbReference type="CDD" id="cd00093">
    <property type="entry name" value="HTH_XRE"/>
    <property type="match status" value="1"/>
</dbReference>
<dbReference type="Pfam" id="PF13413">
    <property type="entry name" value="HTH_25"/>
    <property type="match status" value="1"/>
</dbReference>
<dbReference type="NCBIfam" id="NF008109">
    <property type="entry name" value="PRK10856.1"/>
    <property type="match status" value="1"/>
</dbReference>